<reference evidence="3" key="1">
    <citation type="submission" date="2016-10" db="EMBL/GenBank/DDBJ databases">
        <authorList>
            <person name="Varghese N."/>
            <person name="Submissions S."/>
        </authorList>
    </citation>
    <scope>NUCLEOTIDE SEQUENCE [LARGE SCALE GENOMIC DNA]</scope>
    <source>
        <strain evidence="3">CGMCC 1.9150</strain>
    </source>
</reference>
<evidence type="ECO:0008006" key="4">
    <source>
        <dbReference type="Google" id="ProtNLM"/>
    </source>
</evidence>
<dbReference type="Proteomes" id="UP000198807">
    <property type="component" value="Unassembled WGS sequence"/>
</dbReference>
<dbReference type="InterPro" id="IPR029058">
    <property type="entry name" value="AB_hydrolase_fold"/>
</dbReference>
<evidence type="ECO:0000313" key="2">
    <source>
        <dbReference type="EMBL" id="SEL90825.1"/>
    </source>
</evidence>
<dbReference type="Pfam" id="PF05728">
    <property type="entry name" value="UPF0227"/>
    <property type="match status" value="1"/>
</dbReference>
<sequence>MLSATRYLQTASGVLYLHGFNSGSGSPKAVLVRDACASLGLPCTTPQLPHRPAAALTLAESRLDELGERPLVMGSSMGGFLATLIAERHDLAGVLINPAVHPARLVADWLGERFDNAYTGERFAIEAAHLDELEALTPERVTAERYLLLLGTADETLDPAEAFALYRGARTLLHPQGDHGFAALADYLPAVLAHGGHRLVPGLSASQSPEAKGAGIPGDTNDRNHFG</sequence>
<evidence type="ECO:0000256" key="1">
    <source>
        <dbReference type="SAM" id="MobiDB-lite"/>
    </source>
</evidence>
<dbReference type="InterPro" id="IPR008886">
    <property type="entry name" value="UPF0227/Esterase_YqiA"/>
</dbReference>
<dbReference type="STRING" id="650850.SAMN04488129_11928"/>
<keyword evidence="3" id="KW-1185">Reference proteome</keyword>
<feature type="region of interest" description="Disordered" evidence="1">
    <location>
        <begin position="202"/>
        <end position="227"/>
    </location>
</feature>
<dbReference type="PANTHER" id="PTHR35602">
    <property type="entry name" value="ESTERASE YQIA-RELATED"/>
    <property type="match status" value="1"/>
</dbReference>
<dbReference type="AlphaFoldDB" id="A0A1H7U222"/>
<gene>
    <name evidence="2" type="ORF">SAMN04488129_11928</name>
</gene>
<dbReference type="PANTHER" id="PTHR35602:SF3">
    <property type="entry name" value="ESTERASE YQIA"/>
    <property type="match status" value="1"/>
</dbReference>
<organism evidence="2 3">
    <name type="scientific">Halomonas daqiaonensis</name>
    <dbReference type="NCBI Taxonomy" id="650850"/>
    <lineage>
        <taxon>Bacteria</taxon>
        <taxon>Pseudomonadati</taxon>
        <taxon>Pseudomonadota</taxon>
        <taxon>Gammaproteobacteria</taxon>
        <taxon>Oceanospirillales</taxon>
        <taxon>Halomonadaceae</taxon>
        <taxon>Halomonas</taxon>
    </lineage>
</organism>
<proteinExistence type="predicted"/>
<evidence type="ECO:0000313" key="3">
    <source>
        <dbReference type="Proteomes" id="UP000198807"/>
    </source>
</evidence>
<dbReference type="EMBL" id="FOBC01000019">
    <property type="protein sequence ID" value="SEL90825.1"/>
    <property type="molecule type" value="Genomic_DNA"/>
</dbReference>
<dbReference type="RefSeq" id="WP_244516223.1">
    <property type="nucleotide sequence ID" value="NZ_FOBC01000019.1"/>
</dbReference>
<protein>
    <recommendedName>
        <fullName evidence="4">Esterase</fullName>
    </recommendedName>
</protein>
<dbReference type="Gene3D" id="3.40.50.1820">
    <property type="entry name" value="alpha/beta hydrolase"/>
    <property type="match status" value="1"/>
</dbReference>
<accession>A0A1H7U222</accession>
<name>A0A1H7U222_9GAMM</name>
<dbReference type="SUPFAM" id="SSF53474">
    <property type="entry name" value="alpha/beta-Hydrolases"/>
    <property type="match status" value="1"/>
</dbReference>